<dbReference type="Gene3D" id="3.40.50.150">
    <property type="entry name" value="Vaccinia Virus protein VP39"/>
    <property type="match status" value="1"/>
</dbReference>
<evidence type="ECO:0000256" key="2">
    <source>
        <dbReference type="PIRSR" id="PIRSR018249-2"/>
    </source>
</evidence>
<sequence>MTDFSALDAACPLLECPVCRGRGAAEVPLVRHDRQLACPNGHGFDIARQGYVNLAGGAPPANADTAPMIDARQRFLDSGVYEPIRQAVSHASDAAHWLVEVGAGTGWYLDGVLTHRRDAVGLATDVSVAAAKRAARSGLASVVADTWAGLPIRSASVDAVLCVFAPRSAAEFARVLAPGGRAVVAWPTPRHLAALRERLGLLNVATDKDEQLVTQFGEAGLNPADRELVEFSAECTAQQVADLVGMGPNAFHDHAPAQGPTTIDVSVEVGTFLRAGA</sequence>
<dbReference type="AlphaFoldDB" id="A0A0A8Q999"/>
<feature type="binding site" evidence="2">
    <location>
        <position position="191"/>
    </location>
    <ligand>
        <name>S-adenosyl-L-methionine</name>
        <dbReference type="ChEBI" id="CHEBI:59789"/>
    </ligand>
</feature>
<dbReference type="Pfam" id="PF08241">
    <property type="entry name" value="Methyltransf_11"/>
    <property type="match status" value="1"/>
</dbReference>
<dbReference type="OrthoDB" id="108476at2"/>
<organism evidence="5 6">
    <name type="scientific">Propionibacterium freudenreichii</name>
    <dbReference type="NCBI Taxonomy" id="1744"/>
    <lineage>
        <taxon>Bacteria</taxon>
        <taxon>Bacillati</taxon>
        <taxon>Actinomycetota</taxon>
        <taxon>Actinomycetes</taxon>
        <taxon>Propionibacteriales</taxon>
        <taxon>Propionibacteriaceae</taxon>
        <taxon>Propionibacterium</taxon>
    </lineage>
</organism>
<evidence type="ECO:0000259" key="4">
    <source>
        <dbReference type="Pfam" id="PF21302"/>
    </source>
</evidence>
<dbReference type="Proteomes" id="UP000250080">
    <property type="component" value="Chromosome I"/>
</dbReference>
<dbReference type="EMBL" id="LT618793">
    <property type="protein sequence ID" value="SCQ77167.1"/>
    <property type="molecule type" value="Genomic_DNA"/>
</dbReference>
<protein>
    <submittedName>
        <fullName evidence="5">Mycinamicin-resistance protein MyrA</fullName>
    </submittedName>
</protein>
<dbReference type="SUPFAM" id="SSF53335">
    <property type="entry name" value="S-adenosyl-L-methionine-dependent methyltransferases"/>
    <property type="match status" value="1"/>
</dbReference>
<dbReference type="GeneID" id="61221877"/>
<dbReference type="GO" id="GO:0046872">
    <property type="term" value="F:metal ion binding"/>
    <property type="evidence" value="ECO:0007669"/>
    <property type="project" value="UniProtKB-KW"/>
</dbReference>
<feature type="binding site" evidence="1">
    <location>
        <position position="42"/>
    </location>
    <ligand>
        <name>Zn(2+)</name>
        <dbReference type="ChEBI" id="CHEBI:29105"/>
    </ligand>
</feature>
<dbReference type="InterPro" id="IPR013216">
    <property type="entry name" value="Methyltransf_11"/>
</dbReference>
<evidence type="ECO:0000313" key="5">
    <source>
        <dbReference type="EMBL" id="SCQ77167.1"/>
    </source>
</evidence>
<proteinExistence type="predicted"/>
<feature type="binding site" evidence="2">
    <location>
        <begin position="105"/>
        <end position="106"/>
    </location>
    <ligand>
        <name>S-adenosyl-L-methionine</name>
        <dbReference type="ChEBI" id="CHEBI:59789"/>
    </ligand>
</feature>
<feature type="domain" description="23S rRNA (guanine(745)-N(1))-methyltransferase N-terminal" evidence="4">
    <location>
        <begin position="15"/>
        <end position="54"/>
    </location>
</feature>
<gene>
    <name evidence="5" type="ORF">PFR_JS23_776</name>
</gene>
<dbReference type="GO" id="GO:0008757">
    <property type="term" value="F:S-adenosylmethionine-dependent methyltransferase activity"/>
    <property type="evidence" value="ECO:0007669"/>
    <property type="project" value="InterPro"/>
</dbReference>
<evidence type="ECO:0000313" key="6">
    <source>
        <dbReference type="Proteomes" id="UP000250080"/>
    </source>
</evidence>
<dbReference type="PIRSF" id="PIRSF018249">
    <property type="entry name" value="MyrA_prd"/>
    <property type="match status" value="1"/>
</dbReference>
<accession>A0A0A8Q999</accession>
<keyword evidence="1" id="KW-0479">Metal-binding</keyword>
<dbReference type="Pfam" id="PF21302">
    <property type="entry name" value="Zn_ribbon_RlmA"/>
    <property type="match status" value="1"/>
</dbReference>
<name>A0A0A8Q999_9ACTN</name>
<evidence type="ECO:0000256" key="1">
    <source>
        <dbReference type="PIRSR" id="PIRSR018249-1"/>
    </source>
</evidence>
<feature type="binding site" evidence="2">
    <location>
        <position position="81"/>
    </location>
    <ligand>
        <name>S-adenosyl-L-methionine</name>
        <dbReference type="ChEBI" id="CHEBI:59789"/>
    </ligand>
</feature>
<reference evidence="5 6" key="1">
    <citation type="submission" date="2016-09" db="EMBL/GenBank/DDBJ databases">
        <authorList>
            <person name="Laine KS P."/>
        </authorList>
    </citation>
    <scope>NUCLEOTIDE SEQUENCE [LARGE SCALE GENOMIC DNA]</scope>
    <source>
        <strain evidence="5">PFRJS-23</strain>
    </source>
</reference>
<keyword evidence="1" id="KW-0862">Zinc</keyword>
<dbReference type="InterPro" id="IPR048647">
    <property type="entry name" value="RlmA_N"/>
</dbReference>
<dbReference type="RefSeq" id="WP_013161356.1">
    <property type="nucleotide sequence ID" value="NZ_CCYN01000014.1"/>
</dbReference>
<feature type="binding site" evidence="1">
    <location>
        <position position="38"/>
    </location>
    <ligand>
        <name>Zn(2+)</name>
        <dbReference type="ChEBI" id="CHEBI:29105"/>
    </ligand>
</feature>
<keyword evidence="2" id="KW-0949">S-adenosyl-L-methionine</keyword>
<dbReference type="OMA" id="MTPHGWR"/>
<dbReference type="InterPro" id="IPR029063">
    <property type="entry name" value="SAM-dependent_MTases_sf"/>
</dbReference>
<evidence type="ECO:0000259" key="3">
    <source>
        <dbReference type="Pfam" id="PF08241"/>
    </source>
</evidence>
<feature type="domain" description="Methyltransferase type 11" evidence="3">
    <location>
        <begin position="99"/>
        <end position="183"/>
    </location>
</feature>
<dbReference type="InterPro" id="IPR016718">
    <property type="entry name" value="rRNA_m1G-MeTrfase_A_prd"/>
</dbReference>